<evidence type="ECO:0000259" key="2">
    <source>
        <dbReference type="PROSITE" id="PS50222"/>
    </source>
</evidence>
<dbReference type="InterPro" id="IPR011992">
    <property type="entry name" value="EF-hand-dom_pair"/>
</dbReference>
<dbReference type="SUPFAM" id="SSF47473">
    <property type="entry name" value="EF-hand"/>
    <property type="match status" value="1"/>
</dbReference>
<dbReference type="EMBL" id="BPLR01001325">
    <property type="protein sequence ID" value="GIZ01629.1"/>
    <property type="molecule type" value="Genomic_DNA"/>
</dbReference>
<keyword evidence="1" id="KW-0106">Calcium</keyword>
<reference evidence="3 4" key="1">
    <citation type="submission" date="2021-06" db="EMBL/GenBank/DDBJ databases">
        <title>Caerostris extrusa draft genome.</title>
        <authorList>
            <person name="Kono N."/>
            <person name="Arakawa K."/>
        </authorList>
    </citation>
    <scope>NUCLEOTIDE SEQUENCE [LARGE SCALE GENOMIC DNA]</scope>
</reference>
<proteinExistence type="predicted"/>
<dbReference type="PROSITE" id="PS00018">
    <property type="entry name" value="EF_HAND_1"/>
    <property type="match status" value="1"/>
</dbReference>
<name>A0AAV4Y650_CAEEX</name>
<keyword evidence="4" id="KW-1185">Reference proteome</keyword>
<dbReference type="Pfam" id="PF00036">
    <property type="entry name" value="EF-hand_1"/>
    <property type="match status" value="1"/>
</dbReference>
<dbReference type="InterPro" id="IPR002048">
    <property type="entry name" value="EF_hand_dom"/>
</dbReference>
<accession>A0AAV4Y650</accession>
<dbReference type="InterPro" id="IPR018247">
    <property type="entry name" value="EF_Hand_1_Ca_BS"/>
</dbReference>
<dbReference type="Gene3D" id="1.10.238.10">
    <property type="entry name" value="EF-hand"/>
    <property type="match status" value="1"/>
</dbReference>
<sequence length="153" mass="17592">MSILKEYMDDMEFIDAAIFSEILHNSLGFLNDFSIKRVCFTCFDISDNLELAREDVIFLLLEAVSEPPTKDATTDALRDLVEMIFTKMDEDGDGVITIEEFEKVCMKDWTLMEMFGECLPDYRVSSSAFIDHRAAFLVLLESDQEIKSDKTEK</sequence>
<feature type="domain" description="EF-hand" evidence="2">
    <location>
        <begin position="76"/>
        <end position="111"/>
    </location>
</feature>
<comment type="caution">
    <text evidence="3">The sequence shown here is derived from an EMBL/GenBank/DDBJ whole genome shotgun (WGS) entry which is preliminary data.</text>
</comment>
<protein>
    <submittedName>
        <fullName evidence="3">EF-hand calcium-binding domain-containing protein 1</fullName>
    </submittedName>
</protein>
<dbReference type="GO" id="GO:0005509">
    <property type="term" value="F:calcium ion binding"/>
    <property type="evidence" value="ECO:0007669"/>
    <property type="project" value="InterPro"/>
</dbReference>
<dbReference type="PROSITE" id="PS50222">
    <property type="entry name" value="EF_HAND_2"/>
    <property type="match status" value="1"/>
</dbReference>
<dbReference type="Proteomes" id="UP001054945">
    <property type="component" value="Unassembled WGS sequence"/>
</dbReference>
<evidence type="ECO:0000313" key="3">
    <source>
        <dbReference type="EMBL" id="GIZ01629.1"/>
    </source>
</evidence>
<evidence type="ECO:0000256" key="1">
    <source>
        <dbReference type="ARBA" id="ARBA00022837"/>
    </source>
</evidence>
<dbReference type="AlphaFoldDB" id="A0AAV4Y650"/>
<gene>
    <name evidence="3" type="primary">efcab1_0</name>
    <name evidence="3" type="ORF">CEXT_632351</name>
</gene>
<organism evidence="3 4">
    <name type="scientific">Caerostris extrusa</name>
    <name type="common">Bark spider</name>
    <name type="synonym">Caerostris bankana</name>
    <dbReference type="NCBI Taxonomy" id="172846"/>
    <lineage>
        <taxon>Eukaryota</taxon>
        <taxon>Metazoa</taxon>
        <taxon>Ecdysozoa</taxon>
        <taxon>Arthropoda</taxon>
        <taxon>Chelicerata</taxon>
        <taxon>Arachnida</taxon>
        <taxon>Araneae</taxon>
        <taxon>Araneomorphae</taxon>
        <taxon>Entelegynae</taxon>
        <taxon>Araneoidea</taxon>
        <taxon>Araneidae</taxon>
        <taxon>Caerostris</taxon>
    </lineage>
</organism>
<evidence type="ECO:0000313" key="4">
    <source>
        <dbReference type="Proteomes" id="UP001054945"/>
    </source>
</evidence>